<dbReference type="EMBL" id="JARYMX010000006">
    <property type="protein sequence ID" value="KAJ9544947.1"/>
    <property type="molecule type" value="Genomic_DNA"/>
</dbReference>
<name>A0AA38T512_9ASTR</name>
<proteinExistence type="predicted"/>
<keyword evidence="3" id="KW-1185">Reference proteome</keyword>
<feature type="region of interest" description="Disordered" evidence="1">
    <location>
        <begin position="1"/>
        <end position="49"/>
    </location>
</feature>
<sequence>MSRAKGGRCAERVRIGEARKKGDSVPVDSRRDNEGVGRSVRPSRDKKKTVANVQVVSEFPDVFPDDLSDISHERQVEFRIKLVSGVVSVAKTCTG</sequence>
<evidence type="ECO:0000313" key="2">
    <source>
        <dbReference type="EMBL" id="KAJ9544947.1"/>
    </source>
</evidence>
<accession>A0AA38T512</accession>
<comment type="caution">
    <text evidence="2">The sequence shown here is derived from an EMBL/GenBank/DDBJ whole genome shotgun (WGS) entry which is preliminary data.</text>
</comment>
<organism evidence="2 3">
    <name type="scientific">Centaurea solstitialis</name>
    <name type="common">yellow star-thistle</name>
    <dbReference type="NCBI Taxonomy" id="347529"/>
    <lineage>
        <taxon>Eukaryota</taxon>
        <taxon>Viridiplantae</taxon>
        <taxon>Streptophyta</taxon>
        <taxon>Embryophyta</taxon>
        <taxon>Tracheophyta</taxon>
        <taxon>Spermatophyta</taxon>
        <taxon>Magnoliopsida</taxon>
        <taxon>eudicotyledons</taxon>
        <taxon>Gunneridae</taxon>
        <taxon>Pentapetalae</taxon>
        <taxon>asterids</taxon>
        <taxon>campanulids</taxon>
        <taxon>Asterales</taxon>
        <taxon>Asteraceae</taxon>
        <taxon>Carduoideae</taxon>
        <taxon>Cardueae</taxon>
        <taxon>Centaureinae</taxon>
        <taxon>Centaurea</taxon>
    </lineage>
</organism>
<gene>
    <name evidence="2" type="ORF">OSB04_024654</name>
</gene>
<dbReference type="AlphaFoldDB" id="A0AA38T512"/>
<evidence type="ECO:0000313" key="3">
    <source>
        <dbReference type="Proteomes" id="UP001172457"/>
    </source>
</evidence>
<protein>
    <recommendedName>
        <fullName evidence="4">Reverse transcriptase domain-containing protein</fullName>
    </recommendedName>
</protein>
<feature type="compositionally biased region" description="Basic and acidic residues" evidence="1">
    <location>
        <begin position="8"/>
        <end position="35"/>
    </location>
</feature>
<reference evidence="2" key="1">
    <citation type="submission" date="2023-03" db="EMBL/GenBank/DDBJ databases">
        <title>Chromosome-scale reference genome and RAD-based genetic map of yellow starthistle (Centaurea solstitialis) reveal putative structural variation and QTLs associated with invader traits.</title>
        <authorList>
            <person name="Reatini B."/>
            <person name="Cang F.A."/>
            <person name="Jiang Q."/>
            <person name="Mckibben M.T.W."/>
            <person name="Barker M.S."/>
            <person name="Rieseberg L.H."/>
            <person name="Dlugosch K.M."/>
        </authorList>
    </citation>
    <scope>NUCLEOTIDE SEQUENCE</scope>
    <source>
        <strain evidence="2">CAN-66</strain>
        <tissue evidence="2">Leaf</tissue>
    </source>
</reference>
<dbReference type="Proteomes" id="UP001172457">
    <property type="component" value="Chromosome 6"/>
</dbReference>
<evidence type="ECO:0008006" key="4">
    <source>
        <dbReference type="Google" id="ProtNLM"/>
    </source>
</evidence>
<evidence type="ECO:0000256" key="1">
    <source>
        <dbReference type="SAM" id="MobiDB-lite"/>
    </source>
</evidence>